<dbReference type="InterPro" id="IPR002885">
    <property type="entry name" value="PPR_rpt"/>
</dbReference>
<evidence type="ECO:0008006" key="8">
    <source>
        <dbReference type="Google" id="ProtNLM"/>
    </source>
</evidence>
<feature type="repeat" description="PPR" evidence="4">
    <location>
        <begin position="979"/>
        <end position="1013"/>
    </location>
</feature>
<accession>A0A6G1BJL9</accession>
<feature type="repeat" description="PPR" evidence="4">
    <location>
        <begin position="1014"/>
        <end position="1048"/>
    </location>
</feature>
<dbReference type="EMBL" id="SPHZ02000012">
    <property type="protein sequence ID" value="KAF0888535.1"/>
    <property type="molecule type" value="Genomic_DNA"/>
</dbReference>
<feature type="region of interest" description="Disordered" evidence="5">
    <location>
        <begin position="22"/>
        <end position="79"/>
    </location>
</feature>
<feature type="compositionally biased region" description="Low complexity" evidence="5">
    <location>
        <begin position="43"/>
        <end position="54"/>
    </location>
</feature>
<dbReference type="InterPro" id="IPR011990">
    <property type="entry name" value="TPR-like_helical_dom_sf"/>
</dbReference>
<reference evidence="6 7" key="1">
    <citation type="submission" date="2019-11" db="EMBL/GenBank/DDBJ databases">
        <title>Whole genome sequence of Oryza granulata.</title>
        <authorList>
            <person name="Li W."/>
        </authorList>
    </citation>
    <scope>NUCLEOTIDE SEQUENCE [LARGE SCALE GENOMIC DNA]</scope>
    <source>
        <strain evidence="7">cv. Menghai</strain>
        <tissue evidence="6">Leaf</tissue>
    </source>
</reference>
<dbReference type="NCBIfam" id="TIGR00756">
    <property type="entry name" value="PPR"/>
    <property type="match status" value="13"/>
</dbReference>
<evidence type="ECO:0000256" key="5">
    <source>
        <dbReference type="SAM" id="MobiDB-lite"/>
    </source>
</evidence>
<sequence>MLGAKSNRGMYMVRSAAGRLLSSSAPPFWSRRRRRHPFLLPASRSKTTTSSSSRPPRRSSPRKDGGGRHEPAEAGPRPSLFQELSDLVSPSAGSAGDGPAFQPRRYGQERCGLGHDHARCTEGARRIAPEGAAAASGSVTGSFPNVDGLGFLPDDGSGHSSSVTSAASGSEVSFKEVGDGNAGDIENISEVVQRVTEVLRSEVPGSSMEQRLENLGVTYTPRLVSMVLNRCFKKRHLGFKFFHWVRQVPGFQHTTETYNTMLYIAGEERDFGVMEALMDEMDKEKCLKDIKTWTIVISSYGKARQIGKMLSTFQAMGKSRQVAADSKVYRTILRALCNYAKSELALEFYKDMPRNMEVGSDIFRLLLCCLAGSDNAEAVSYVRDDMIKSMKYPEEYCYLEALRSFCVSGKIEEAQKVFQQMMNKSMANSSAFEILLRGLCKWGRMDKALQVMEYMKSKSSASSAAFGSLIDGYLRKGERMKALQLLQEMREYGCVPLASSYTQLMQHLFAFDQHEAACRLYEEMQDNGIEPDVVTITALIGGHVRSGHISEAWDAFRKINENGQRPTLKAYTVFIQELCKASMPLEALKLLKEMLESDFRPFERTFSQIIFALHDNHYWEEASNVERMRASFNCCSPREGLQCRTLDQVDYTDKFKKLSRSGPEEKERTLEFVCHPSYEDCEVSGSLPCDDTEHLEQAKDYNNKDVEQIIQILSSSDSWSSIKQALEVTSLSFTPNLVDAIMKRCKANSRAALQFFSWVGKRSYYMHTTKTFNTAIKLAGSAKDFKHMRLLYREMVWAECCPTVDTWNVMICQYGNAGLTEMALEKFYQMKQGSFHPDKTTYKHLIMYLSRRKGRKVDAAIKFFHEMCHAGYIPDNEMVCTYLSALCECGMIDRAKNSVVLLCKHGFSIQAGYSILIRSLCRSDRMAEALILFDDIEKYGCSRSAYMYGSLIHALLRRDRFEDAATMLAEMKNLGIPQSTHMYTSFMIYYLGKRDVSKAMDVLKEMTENGCEPTVVTYSALIRGHMAMGMVSEAWDVFQRMKLKGPVPDFETYSMFMSCLCKVGRSEDGLQLIHDMLNGGIIPSAVNFRTVVHGLNMEGKYKLADSVLQSKWHLRSRRTFLDSAVANSCV</sequence>
<dbReference type="Pfam" id="PF01535">
    <property type="entry name" value="PPR"/>
    <property type="match status" value="8"/>
</dbReference>
<comment type="similarity">
    <text evidence="1">Belongs to the PPR family. P subfamily.</text>
</comment>
<feature type="repeat" description="PPR" evidence="4">
    <location>
        <begin position="497"/>
        <end position="531"/>
    </location>
</feature>
<dbReference type="Pfam" id="PF13041">
    <property type="entry name" value="PPR_2"/>
    <property type="match status" value="3"/>
</dbReference>
<dbReference type="PANTHER" id="PTHR47447:SF28">
    <property type="entry name" value="PENTACOTRIPEPTIDE-REPEAT REGION OF PRORP DOMAIN-CONTAINING PROTEIN"/>
    <property type="match status" value="1"/>
</dbReference>
<dbReference type="EMBL" id="SPHZ02000012">
    <property type="protein sequence ID" value="KAF0888538.1"/>
    <property type="molecule type" value="Genomic_DNA"/>
</dbReference>
<protein>
    <recommendedName>
        <fullName evidence="8">Pentacotripeptide-repeat region of PRORP domain-containing protein</fullName>
    </recommendedName>
</protein>
<dbReference type="AlphaFoldDB" id="A0A6G1BJL9"/>
<feature type="repeat" description="PPR" evidence="4">
    <location>
        <begin position="428"/>
        <end position="458"/>
    </location>
</feature>
<evidence type="ECO:0000313" key="7">
    <source>
        <dbReference type="Proteomes" id="UP000479710"/>
    </source>
</evidence>
<feature type="repeat" description="PPR" evidence="4">
    <location>
        <begin position="909"/>
        <end position="943"/>
    </location>
</feature>
<dbReference type="PROSITE" id="PS51375">
    <property type="entry name" value="PPR"/>
    <property type="match status" value="12"/>
</dbReference>
<keyword evidence="3" id="KW-0809">Transit peptide</keyword>
<dbReference type="EMBL" id="SPHZ02000012">
    <property type="protein sequence ID" value="KAF0888536.1"/>
    <property type="molecule type" value="Genomic_DNA"/>
</dbReference>
<dbReference type="OrthoDB" id="185373at2759"/>
<evidence type="ECO:0000256" key="1">
    <source>
        <dbReference type="ARBA" id="ARBA00007626"/>
    </source>
</evidence>
<feature type="repeat" description="PPR" evidence="4">
    <location>
        <begin position="838"/>
        <end position="874"/>
    </location>
</feature>
<name>A0A6G1BJL9_9ORYZ</name>
<feature type="compositionally biased region" description="Basic and acidic residues" evidence="5">
    <location>
        <begin position="61"/>
        <end position="72"/>
    </location>
</feature>
<organism evidence="6 7">
    <name type="scientific">Oryza meyeriana var. granulata</name>
    <dbReference type="NCBI Taxonomy" id="110450"/>
    <lineage>
        <taxon>Eukaryota</taxon>
        <taxon>Viridiplantae</taxon>
        <taxon>Streptophyta</taxon>
        <taxon>Embryophyta</taxon>
        <taxon>Tracheophyta</taxon>
        <taxon>Spermatophyta</taxon>
        <taxon>Magnoliopsida</taxon>
        <taxon>Liliopsida</taxon>
        <taxon>Poales</taxon>
        <taxon>Poaceae</taxon>
        <taxon>BOP clade</taxon>
        <taxon>Oryzoideae</taxon>
        <taxon>Oryzeae</taxon>
        <taxon>Oryzinae</taxon>
        <taxon>Oryza</taxon>
        <taxon>Oryza meyeriana</taxon>
    </lineage>
</organism>
<keyword evidence="2" id="KW-0677">Repeat</keyword>
<keyword evidence="7" id="KW-1185">Reference proteome</keyword>
<gene>
    <name evidence="6" type="ORF">E2562_014750</name>
</gene>
<comment type="caution">
    <text evidence="6">The sequence shown here is derived from an EMBL/GenBank/DDBJ whole genome shotgun (WGS) entry which is preliminary data.</text>
</comment>
<dbReference type="EMBL" id="SPHZ02000012">
    <property type="protein sequence ID" value="KAF0888539.1"/>
    <property type="molecule type" value="Genomic_DNA"/>
</dbReference>
<feature type="repeat" description="PPR" evidence="4">
    <location>
        <begin position="532"/>
        <end position="566"/>
    </location>
</feature>
<dbReference type="Proteomes" id="UP000479710">
    <property type="component" value="Unassembled WGS sequence"/>
</dbReference>
<feature type="repeat" description="PPR" evidence="4">
    <location>
        <begin position="567"/>
        <end position="601"/>
    </location>
</feature>
<dbReference type="SUPFAM" id="SSF48452">
    <property type="entry name" value="TPR-like"/>
    <property type="match status" value="1"/>
</dbReference>
<evidence type="ECO:0000256" key="2">
    <source>
        <dbReference type="ARBA" id="ARBA00022737"/>
    </source>
</evidence>
<dbReference type="EMBL" id="SPHZ02000012">
    <property type="protein sequence ID" value="KAF0888537.1"/>
    <property type="molecule type" value="Genomic_DNA"/>
</dbReference>
<evidence type="ECO:0000256" key="4">
    <source>
        <dbReference type="PROSITE-ProRule" id="PRU00708"/>
    </source>
</evidence>
<evidence type="ECO:0000256" key="3">
    <source>
        <dbReference type="ARBA" id="ARBA00022946"/>
    </source>
</evidence>
<dbReference type="PANTHER" id="PTHR47447">
    <property type="entry name" value="OS03G0856100 PROTEIN"/>
    <property type="match status" value="1"/>
</dbReference>
<dbReference type="Gene3D" id="1.25.40.10">
    <property type="entry name" value="Tetratricopeptide repeat domain"/>
    <property type="match status" value="7"/>
</dbReference>
<dbReference type="EMBL" id="SPHZ02000012">
    <property type="protein sequence ID" value="KAF0888540.1"/>
    <property type="molecule type" value="Genomic_DNA"/>
</dbReference>
<feature type="repeat" description="PPR" evidence="4">
    <location>
        <begin position="1049"/>
        <end position="1083"/>
    </location>
</feature>
<feature type="repeat" description="PPR" evidence="4">
    <location>
        <begin position="462"/>
        <end position="496"/>
    </location>
</feature>
<proteinExistence type="inferred from homology"/>
<feature type="repeat" description="PPR" evidence="4">
    <location>
        <begin position="944"/>
        <end position="978"/>
    </location>
</feature>
<feature type="repeat" description="PPR" evidence="4">
    <location>
        <begin position="803"/>
        <end position="837"/>
    </location>
</feature>
<evidence type="ECO:0000313" key="6">
    <source>
        <dbReference type="EMBL" id="KAF0888535.1"/>
    </source>
</evidence>